<evidence type="ECO:0000313" key="2">
    <source>
        <dbReference type="Proteomes" id="UP001057402"/>
    </source>
</evidence>
<accession>A0ACB9R759</accession>
<proteinExistence type="predicted"/>
<name>A0ACB9R759_9MYRT</name>
<keyword evidence="2" id="KW-1185">Reference proteome</keyword>
<comment type="caution">
    <text evidence="1">The sequence shown here is derived from an EMBL/GenBank/DDBJ whole genome shotgun (WGS) entry which is preliminary data.</text>
</comment>
<sequence length="104" mass="11449">MSSPARKASLVVVAACIAAVEALKDQGFARWNYPIRRGSQHLQSESGLTWHGPRGRRTPHRPSHGLMVGRRGLRGAWRRTTGKSCGSAAGVHTRFAFRTSKRTK</sequence>
<reference evidence="2" key="1">
    <citation type="journal article" date="2023" name="Front. Plant Sci.">
        <title>Chromosomal-level genome assembly of Melastoma candidum provides insights into trichome evolution.</title>
        <authorList>
            <person name="Zhong Y."/>
            <person name="Wu W."/>
            <person name="Sun C."/>
            <person name="Zou P."/>
            <person name="Liu Y."/>
            <person name="Dai S."/>
            <person name="Zhou R."/>
        </authorList>
    </citation>
    <scope>NUCLEOTIDE SEQUENCE [LARGE SCALE GENOMIC DNA]</scope>
</reference>
<protein>
    <submittedName>
        <fullName evidence="1">Uncharacterized protein</fullName>
    </submittedName>
</protein>
<gene>
    <name evidence="1" type="ORF">MLD38_012687</name>
</gene>
<dbReference type="Proteomes" id="UP001057402">
    <property type="component" value="Chromosome 4"/>
</dbReference>
<evidence type="ECO:0000313" key="1">
    <source>
        <dbReference type="EMBL" id="KAI4374725.1"/>
    </source>
</evidence>
<dbReference type="EMBL" id="CM042883">
    <property type="protein sequence ID" value="KAI4374725.1"/>
    <property type="molecule type" value="Genomic_DNA"/>
</dbReference>
<organism evidence="1 2">
    <name type="scientific">Melastoma candidum</name>
    <dbReference type="NCBI Taxonomy" id="119954"/>
    <lineage>
        <taxon>Eukaryota</taxon>
        <taxon>Viridiplantae</taxon>
        <taxon>Streptophyta</taxon>
        <taxon>Embryophyta</taxon>
        <taxon>Tracheophyta</taxon>
        <taxon>Spermatophyta</taxon>
        <taxon>Magnoliopsida</taxon>
        <taxon>eudicotyledons</taxon>
        <taxon>Gunneridae</taxon>
        <taxon>Pentapetalae</taxon>
        <taxon>rosids</taxon>
        <taxon>malvids</taxon>
        <taxon>Myrtales</taxon>
        <taxon>Melastomataceae</taxon>
        <taxon>Melastomatoideae</taxon>
        <taxon>Melastomateae</taxon>
        <taxon>Melastoma</taxon>
    </lineage>
</organism>